<proteinExistence type="inferred from homology"/>
<dbReference type="InterPro" id="IPR001750">
    <property type="entry name" value="ND/Mrp_TM"/>
</dbReference>
<feature type="transmembrane region" description="Helical" evidence="7">
    <location>
        <begin position="461"/>
        <end position="482"/>
    </location>
</feature>
<evidence type="ECO:0000313" key="10">
    <source>
        <dbReference type="EMBL" id="SCZ80073.1"/>
    </source>
</evidence>
<dbReference type="InterPro" id="IPR050616">
    <property type="entry name" value="CPA3_Na-H_Antiporter_A"/>
</dbReference>
<keyword evidence="4 7" id="KW-1133">Transmembrane helix</keyword>
<evidence type="ECO:0000256" key="2">
    <source>
        <dbReference type="ARBA" id="ARBA00008483"/>
    </source>
</evidence>
<dbReference type="InterPro" id="IPR001516">
    <property type="entry name" value="Proton_antipo_N"/>
</dbReference>
<feature type="transmembrane region" description="Helical" evidence="7">
    <location>
        <begin position="6"/>
        <end position="23"/>
    </location>
</feature>
<name>A0A1G5S181_PSEXY</name>
<reference evidence="10 11" key="1">
    <citation type="submission" date="2016-10" db="EMBL/GenBank/DDBJ databases">
        <authorList>
            <person name="de Groot N.N."/>
        </authorList>
    </citation>
    <scope>NUCLEOTIDE SEQUENCE [LARGE SCALE GENOMIC DNA]</scope>
    <source>
        <strain evidence="10 11">DSM 10317</strain>
    </source>
</reference>
<evidence type="ECO:0000259" key="8">
    <source>
        <dbReference type="Pfam" id="PF00361"/>
    </source>
</evidence>
<feature type="transmembrane region" description="Helical" evidence="7">
    <location>
        <begin position="621"/>
        <end position="644"/>
    </location>
</feature>
<dbReference type="PANTHER" id="PTHR43373:SF1">
    <property type="entry name" value="NA(+)_H(+) ANTIPORTER SUBUNIT A"/>
    <property type="match status" value="1"/>
</dbReference>
<dbReference type="Pfam" id="PF00361">
    <property type="entry name" value="Proton_antipo_M"/>
    <property type="match status" value="1"/>
</dbReference>
<feature type="transmembrane region" description="Helical" evidence="7">
    <location>
        <begin position="503"/>
        <end position="526"/>
    </location>
</feature>
<protein>
    <submittedName>
        <fullName evidence="10">Ech hydrogenase subunit A</fullName>
    </submittedName>
</protein>
<keyword evidence="3 6" id="KW-0812">Transmembrane</keyword>
<evidence type="ECO:0000256" key="6">
    <source>
        <dbReference type="RuleBase" id="RU000320"/>
    </source>
</evidence>
<evidence type="ECO:0000256" key="7">
    <source>
        <dbReference type="SAM" id="Phobius"/>
    </source>
</evidence>
<feature type="transmembrane region" description="Helical" evidence="7">
    <location>
        <begin position="546"/>
        <end position="569"/>
    </location>
</feature>
<feature type="domain" description="NADH:quinone oxidoreductase/Mrp antiporter transmembrane" evidence="8">
    <location>
        <begin position="185"/>
        <end position="469"/>
    </location>
</feature>
<evidence type="ECO:0000259" key="9">
    <source>
        <dbReference type="Pfam" id="PF00662"/>
    </source>
</evidence>
<feature type="transmembrane region" description="Helical" evidence="7">
    <location>
        <begin position="30"/>
        <end position="52"/>
    </location>
</feature>
<dbReference type="GO" id="GO:0016020">
    <property type="term" value="C:membrane"/>
    <property type="evidence" value="ECO:0007669"/>
    <property type="project" value="UniProtKB-SubCell"/>
</dbReference>
<feature type="transmembrane region" description="Helical" evidence="7">
    <location>
        <begin position="425"/>
        <end position="449"/>
    </location>
</feature>
<evidence type="ECO:0000256" key="1">
    <source>
        <dbReference type="ARBA" id="ARBA00004127"/>
    </source>
</evidence>
<evidence type="ECO:0000313" key="11">
    <source>
        <dbReference type="Proteomes" id="UP000199428"/>
    </source>
</evidence>
<dbReference type="PANTHER" id="PTHR43373">
    <property type="entry name" value="NA(+)/H(+) ANTIPORTER SUBUNIT"/>
    <property type="match status" value="1"/>
</dbReference>
<dbReference type="Pfam" id="PF00662">
    <property type="entry name" value="Proton_antipo_N"/>
    <property type="match status" value="1"/>
</dbReference>
<evidence type="ECO:0000256" key="3">
    <source>
        <dbReference type="ARBA" id="ARBA00022692"/>
    </source>
</evidence>
<sequence length="645" mass="71912">METLVTALICFPFLWAILPAVIHNSKRRAFFVYLGCGIVMVLSVFTAVRWYLDGGQTLNFRLPYQEMFGHIFLVGDVFLMCFITYLAYKYKKLIISVLTIVSTVIPSAFELVGPKLPNNYTMRFDWLTFIMILIIGVIGSLIGVYAVGYMHGYHIHHHKELPDRRSFFLAMIFVFFGAMFGLVFSANLLSLYFFWEITSVTSFLLIGYTRTDEAINNSFKALWMNLLGGCGMAVAISVGYLWFNTVNLFDFIDLAKASPDNMRYLLPIAMLAFAALTKSAQFPFSGWLLGAMVAPTPSSALLHSATMVKAGVYLLIRLTTAMADNYVGNMVALIGGFTFLAASCLAISVSDGKKVLAYSTISNLGLIVACTGCGYEETIWAAVYLIIFHAVSKSMLFQCVGAIENTIGSRDVEDMQGLMSIFPKLAFILLIGIAGMFLAPFGMLISKWAALKAFIDTRSVYVSSLMVLFICFGSATTMFYWTKWMSKILGAAKREKSRDLTKWNEYTSMFFHAVLLVALILGFPWLSEHVLKPLSNDMFGVVKQVISYQNIIIMIVLLVGVFVIPYVNYLMTKNTKAKQVITYMGGANAGDNMNFISSTGEAKEMHVANFYMEELMGEKRLFTPAIMISTFIIIVYQIIVIGGAF</sequence>
<feature type="transmembrane region" description="Helical" evidence="7">
    <location>
        <begin position="93"/>
        <end position="114"/>
    </location>
</feature>
<feature type="transmembrane region" description="Helical" evidence="7">
    <location>
        <begin position="126"/>
        <end position="147"/>
    </location>
</feature>
<comment type="subcellular location">
    <subcellularLocation>
        <location evidence="1">Endomembrane system</location>
        <topology evidence="1">Multi-pass membrane protein</topology>
    </subcellularLocation>
    <subcellularLocation>
        <location evidence="6">Membrane</location>
        <topology evidence="6">Multi-pass membrane protein</topology>
    </subcellularLocation>
</comment>
<organism evidence="10 11">
    <name type="scientific">Pseudobutyrivibrio xylanivorans</name>
    <dbReference type="NCBI Taxonomy" id="185007"/>
    <lineage>
        <taxon>Bacteria</taxon>
        <taxon>Bacillati</taxon>
        <taxon>Bacillota</taxon>
        <taxon>Clostridia</taxon>
        <taxon>Lachnospirales</taxon>
        <taxon>Lachnospiraceae</taxon>
        <taxon>Pseudobutyrivibrio</taxon>
    </lineage>
</organism>
<dbReference type="AlphaFoldDB" id="A0A1G5S181"/>
<dbReference type="EMBL" id="FMWK01000012">
    <property type="protein sequence ID" value="SCZ80073.1"/>
    <property type="molecule type" value="Genomic_DNA"/>
</dbReference>
<feature type="transmembrane region" description="Helical" evidence="7">
    <location>
        <begin position="67"/>
        <end position="86"/>
    </location>
</feature>
<feature type="transmembrane region" description="Helical" evidence="7">
    <location>
        <begin position="192"/>
        <end position="209"/>
    </location>
</feature>
<dbReference type="Proteomes" id="UP000199428">
    <property type="component" value="Unassembled WGS sequence"/>
</dbReference>
<feature type="transmembrane region" description="Helical" evidence="7">
    <location>
        <begin position="355"/>
        <end position="375"/>
    </location>
</feature>
<evidence type="ECO:0000256" key="5">
    <source>
        <dbReference type="ARBA" id="ARBA00023136"/>
    </source>
</evidence>
<accession>A0A1G5S181</accession>
<dbReference type="GO" id="GO:0012505">
    <property type="term" value="C:endomembrane system"/>
    <property type="evidence" value="ECO:0007669"/>
    <property type="project" value="UniProtKB-SubCell"/>
</dbReference>
<keyword evidence="5 7" id="KW-0472">Membrane</keyword>
<comment type="similarity">
    <text evidence="2">Belongs to the CPA3 antiporters (TC 2.A.63) subunit A family.</text>
</comment>
<evidence type="ECO:0000256" key="4">
    <source>
        <dbReference type="ARBA" id="ARBA00022989"/>
    </source>
</evidence>
<gene>
    <name evidence="10" type="ORF">SAMN02910350_02102</name>
</gene>
<feature type="transmembrane region" description="Helical" evidence="7">
    <location>
        <begin position="326"/>
        <end position="348"/>
    </location>
</feature>
<feature type="transmembrane region" description="Helical" evidence="7">
    <location>
        <begin position="221"/>
        <end position="242"/>
    </location>
</feature>
<feature type="transmembrane region" description="Helical" evidence="7">
    <location>
        <begin position="287"/>
        <end position="306"/>
    </location>
</feature>
<feature type="transmembrane region" description="Helical" evidence="7">
    <location>
        <begin position="167"/>
        <end position="186"/>
    </location>
</feature>
<dbReference type="RefSeq" id="WP_090163322.1">
    <property type="nucleotide sequence ID" value="NZ_FMWK01000012.1"/>
</dbReference>
<dbReference type="PRINTS" id="PR01434">
    <property type="entry name" value="NADHDHGNASE5"/>
</dbReference>
<feature type="domain" description="NADH-Ubiquinone oxidoreductase (complex I) chain 5 N-terminal" evidence="9">
    <location>
        <begin position="118"/>
        <end position="152"/>
    </location>
</feature>